<dbReference type="PROSITE" id="PS51257">
    <property type="entry name" value="PROKAR_LIPOPROTEIN"/>
    <property type="match status" value="1"/>
</dbReference>
<protein>
    <submittedName>
        <fullName evidence="3">Uncharacterized protein</fullName>
    </submittedName>
</protein>
<feature type="chain" id="PRO_5023075641" evidence="2">
    <location>
        <begin position="27"/>
        <end position="415"/>
    </location>
</feature>
<gene>
    <name evidence="3" type="ORF">FRC96_06775</name>
</gene>
<comment type="caution">
    <text evidence="3">The sequence shown here is derived from an EMBL/GenBank/DDBJ whole genome shotgun (WGS) entry which is preliminary data.</text>
</comment>
<dbReference type="RefSeq" id="WP_146973749.1">
    <property type="nucleotide sequence ID" value="NZ_VOSL01000031.1"/>
</dbReference>
<evidence type="ECO:0000313" key="3">
    <source>
        <dbReference type="EMBL" id="TXD39624.1"/>
    </source>
</evidence>
<feature type="region of interest" description="Disordered" evidence="1">
    <location>
        <begin position="26"/>
        <end position="54"/>
    </location>
</feature>
<evidence type="ECO:0000256" key="2">
    <source>
        <dbReference type="SAM" id="SignalP"/>
    </source>
</evidence>
<evidence type="ECO:0000256" key="1">
    <source>
        <dbReference type="SAM" id="MobiDB-lite"/>
    </source>
</evidence>
<name>A0A5C6XI83_9DELT</name>
<proteinExistence type="predicted"/>
<organism evidence="3 4">
    <name type="scientific">Lujinxingia vulgaris</name>
    <dbReference type="NCBI Taxonomy" id="2600176"/>
    <lineage>
        <taxon>Bacteria</taxon>
        <taxon>Deltaproteobacteria</taxon>
        <taxon>Bradymonadales</taxon>
        <taxon>Lujinxingiaceae</taxon>
        <taxon>Lujinxingia</taxon>
    </lineage>
</organism>
<dbReference type="OrthoDB" id="9804028at2"/>
<dbReference type="EMBL" id="VOSL01000031">
    <property type="protein sequence ID" value="TXD39624.1"/>
    <property type="molecule type" value="Genomic_DNA"/>
</dbReference>
<keyword evidence="2" id="KW-0732">Signal</keyword>
<dbReference type="AlphaFoldDB" id="A0A5C6XI83"/>
<evidence type="ECO:0000313" key="4">
    <source>
        <dbReference type="Proteomes" id="UP000321046"/>
    </source>
</evidence>
<reference evidence="3 4" key="1">
    <citation type="submission" date="2019-08" db="EMBL/GenBank/DDBJ databases">
        <title>Bradymonadales sp. TMQ2.</title>
        <authorList>
            <person name="Liang Q."/>
        </authorList>
    </citation>
    <scope>NUCLEOTIDE SEQUENCE [LARGE SCALE GENOMIC DNA]</scope>
    <source>
        <strain evidence="3 4">TMQ2</strain>
    </source>
</reference>
<dbReference type="Proteomes" id="UP000321046">
    <property type="component" value="Unassembled WGS sequence"/>
</dbReference>
<accession>A0A5C6XI83</accession>
<sequence length="415" mass="47748">MRALPPTTLALAFTLLAISACGSTHETPPPIRVDEPDVAPDSPDTGNSPDTEEEFIKPVGPEFYQEGLEEIYECEDPTCNDALQHSAQSSRPHIATVPFNREMMLYEGEYVVIDSATVQSDRYFWLPGEFQVVALHEGRPLPIRYIEVEGPSFPSMEEIESWPESDYSTVQTIYREPYTYFNSTFVIPPWAFPEKGTYNVQLLVLPVWQPAEDQRFFFEGGAAYHRTYTIYYGSYFFYPHAEVEDRQNEAVVWENTAAGGYVGELDYAFLAPPTDIFDWTQWSWMNPIPAGHLTRAFDSPRREVMFDFFTINGEIMDTYTTGQNLYYVLRNEEVIDMFLLEPPSMPPLVDGWVIYDWERDRGFRLPLTVELTEEYASYKVVVVPDPFKRQARLHTAKGQIPVVSNALLMRYAPEE</sequence>
<feature type="signal peptide" evidence="2">
    <location>
        <begin position="1"/>
        <end position="26"/>
    </location>
</feature>